<dbReference type="Gene3D" id="3.40.50.300">
    <property type="entry name" value="P-loop containing nucleotide triphosphate hydrolases"/>
    <property type="match status" value="2"/>
</dbReference>
<evidence type="ECO:0000256" key="5">
    <source>
        <dbReference type="ARBA" id="ARBA00022840"/>
    </source>
</evidence>
<sequence length="460" mass="51270">MSEITSTSTPPPTTTPSTSTTTPSTNEKGEEPIPGLVKSESLLETFDAQLEIEQTNPNSPLYSIKSFEELGLKPEILKGVYAMGYNKPSKIQENSLPIIIQSSENLIAQSQSGTGKTAAFTLGMLNCVDETIQEPQTICICPSQELAVQIFEVVKKLGQFTTIKPILVIKEVDLPRTITNQIIIGTPGRLIDCIGRRQIGLRKMKMLVLDEADHMIGVRGMTEQSERIKDLLPKGIKILLFSATFSSSVDNYTKQYVPEPRVSIRLKREQLSVDKILQFYIDCESPSNKPHILSDIYAYISVGQSIVFVHTIETAKSLANKMREDGHSVSLLFGQGNTTEQRFAELNNFKLGKTKVLITTNVLARGIDILQVSLVINYDMPLDENERPDPVLYLHRVGRVGRFGRSGVAISLVANEHDKKKLMNIAEHLQRPVKELKKDEIEQVDEILRGLKDLTPLQSK</sequence>
<dbReference type="SUPFAM" id="SSF52540">
    <property type="entry name" value="P-loop containing nucleoside triphosphate hydrolases"/>
    <property type="match status" value="1"/>
</dbReference>
<dbReference type="OrthoDB" id="10265785at2759"/>
<evidence type="ECO:0000256" key="7">
    <source>
        <dbReference type="ARBA" id="ARBA00047984"/>
    </source>
</evidence>
<dbReference type="KEGG" id="dfa:DFA_03012"/>
<dbReference type="SMART" id="SM00487">
    <property type="entry name" value="DEXDc"/>
    <property type="match status" value="1"/>
</dbReference>
<feature type="domain" description="DEAD-box RNA helicase Q" evidence="12">
    <location>
        <begin position="65"/>
        <end position="93"/>
    </location>
</feature>
<dbReference type="GeneID" id="14877225"/>
<feature type="domain" description="Helicase C-terminal" evidence="11">
    <location>
        <begin position="292"/>
        <end position="444"/>
    </location>
</feature>
<dbReference type="PROSITE" id="PS51195">
    <property type="entry name" value="Q_MOTIF"/>
    <property type="match status" value="1"/>
</dbReference>
<proteinExistence type="predicted"/>
<dbReference type="Proteomes" id="UP000007797">
    <property type="component" value="Unassembled WGS sequence"/>
</dbReference>
<dbReference type="GO" id="GO:0016787">
    <property type="term" value="F:hydrolase activity"/>
    <property type="evidence" value="ECO:0007669"/>
    <property type="project" value="UniProtKB-KW"/>
</dbReference>
<gene>
    <name evidence="13" type="primary">helC</name>
    <name evidence="13" type="ORF">DFA_03012</name>
</gene>
<organism evidence="13 14">
    <name type="scientific">Cavenderia fasciculata</name>
    <name type="common">Slime mold</name>
    <name type="synonym">Dictyostelium fasciculatum</name>
    <dbReference type="NCBI Taxonomy" id="261658"/>
    <lineage>
        <taxon>Eukaryota</taxon>
        <taxon>Amoebozoa</taxon>
        <taxon>Evosea</taxon>
        <taxon>Eumycetozoa</taxon>
        <taxon>Dictyostelia</taxon>
        <taxon>Acytosteliales</taxon>
        <taxon>Cavenderiaceae</taxon>
        <taxon>Cavenderia</taxon>
    </lineage>
</organism>
<dbReference type="EC" id="3.6.4.13" evidence="1"/>
<keyword evidence="14" id="KW-1185">Reference proteome</keyword>
<dbReference type="STRING" id="1054147.F4PGD4"/>
<comment type="catalytic activity">
    <reaction evidence="7">
        <text>ATP + H2O = ADP + phosphate + H(+)</text>
        <dbReference type="Rhea" id="RHEA:13065"/>
        <dbReference type="ChEBI" id="CHEBI:15377"/>
        <dbReference type="ChEBI" id="CHEBI:15378"/>
        <dbReference type="ChEBI" id="CHEBI:30616"/>
        <dbReference type="ChEBI" id="CHEBI:43474"/>
        <dbReference type="ChEBI" id="CHEBI:456216"/>
        <dbReference type="EC" id="3.6.4.13"/>
    </reaction>
</comment>
<evidence type="ECO:0000256" key="1">
    <source>
        <dbReference type="ARBA" id="ARBA00012552"/>
    </source>
</evidence>
<dbReference type="GO" id="GO:0030587">
    <property type="term" value="P:sorocarp development"/>
    <property type="evidence" value="ECO:0007669"/>
    <property type="project" value="EnsemblProtists"/>
</dbReference>
<keyword evidence="3" id="KW-0378">Hydrolase</keyword>
<feature type="region of interest" description="Disordered" evidence="9">
    <location>
        <begin position="1"/>
        <end position="35"/>
    </location>
</feature>
<dbReference type="OMA" id="IAAETRW"/>
<dbReference type="InterPro" id="IPR027417">
    <property type="entry name" value="P-loop_NTPase"/>
</dbReference>
<name>F4PGD4_CACFS</name>
<keyword evidence="5" id="KW-0067">ATP-binding</keyword>
<dbReference type="PANTHER" id="PTHR47958">
    <property type="entry name" value="ATP-DEPENDENT RNA HELICASE DBP3"/>
    <property type="match status" value="1"/>
</dbReference>
<evidence type="ECO:0000256" key="6">
    <source>
        <dbReference type="ARBA" id="ARBA00022884"/>
    </source>
</evidence>
<dbReference type="EMBL" id="GL883006">
    <property type="protein sequence ID" value="EGG24768.1"/>
    <property type="molecule type" value="Genomic_DNA"/>
</dbReference>
<dbReference type="CDD" id="cd18787">
    <property type="entry name" value="SF2_C_DEAD"/>
    <property type="match status" value="1"/>
</dbReference>
<dbReference type="Pfam" id="PF00271">
    <property type="entry name" value="Helicase_C"/>
    <property type="match status" value="1"/>
</dbReference>
<accession>F4PGD4</accession>
<dbReference type="CDD" id="cd17963">
    <property type="entry name" value="DEADc_DDX19_DDX25"/>
    <property type="match status" value="1"/>
</dbReference>
<dbReference type="PROSITE" id="PS51194">
    <property type="entry name" value="HELICASE_CTER"/>
    <property type="match status" value="1"/>
</dbReference>
<dbReference type="SMART" id="SM00490">
    <property type="entry name" value="HELICc"/>
    <property type="match status" value="1"/>
</dbReference>
<dbReference type="InterPro" id="IPR014001">
    <property type="entry name" value="Helicase_ATP-bd"/>
</dbReference>
<keyword evidence="2" id="KW-0547">Nucleotide-binding</keyword>
<keyword evidence="6" id="KW-0694">RNA-binding</keyword>
<evidence type="ECO:0000256" key="9">
    <source>
        <dbReference type="SAM" id="MobiDB-lite"/>
    </source>
</evidence>
<evidence type="ECO:0000259" key="10">
    <source>
        <dbReference type="PROSITE" id="PS51192"/>
    </source>
</evidence>
<dbReference type="FunFam" id="3.40.50.300:FF:000849">
    <property type="entry name" value="ATP-dependent RNA helicase DBP5"/>
    <property type="match status" value="1"/>
</dbReference>
<dbReference type="AlphaFoldDB" id="F4PGD4"/>
<evidence type="ECO:0000256" key="4">
    <source>
        <dbReference type="ARBA" id="ARBA00022806"/>
    </source>
</evidence>
<dbReference type="PROSITE" id="PS51192">
    <property type="entry name" value="HELICASE_ATP_BIND_1"/>
    <property type="match status" value="1"/>
</dbReference>
<dbReference type="GO" id="GO:0003723">
    <property type="term" value="F:RNA binding"/>
    <property type="evidence" value="ECO:0007669"/>
    <property type="project" value="UniProtKB-KW"/>
</dbReference>
<dbReference type="RefSeq" id="XP_004362619.1">
    <property type="nucleotide sequence ID" value="XM_004362562.1"/>
</dbReference>
<dbReference type="GO" id="GO:0003724">
    <property type="term" value="F:RNA helicase activity"/>
    <property type="evidence" value="ECO:0007669"/>
    <property type="project" value="UniProtKB-EC"/>
</dbReference>
<feature type="compositionally biased region" description="Low complexity" evidence="9">
    <location>
        <begin position="15"/>
        <end position="25"/>
    </location>
</feature>
<dbReference type="InterPro" id="IPR011545">
    <property type="entry name" value="DEAD/DEAH_box_helicase_dom"/>
</dbReference>
<evidence type="ECO:0000256" key="3">
    <source>
        <dbReference type="ARBA" id="ARBA00022801"/>
    </source>
</evidence>
<evidence type="ECO:0000313" key="14">
    <source>
        <dbReference type="Proteomes" id="UP000007797"/>
    </source>
</evidence>
<dbReference type="Pfam" id="PF00270">
    <property type="entry name" value="DEAD"/>
    <property type="match status" value="1"/>
</dbReference>
<dbReference type="GO" id="GO:0010628">
    <property type="term" value="P:positive regulation of gene expression"/>
    <property type="evidence" value="ECO:0007669"/>
    <property type="project" value="EnsemblProtists"/>
</dbReference>
<protein>
    <recommendedName>
        <fullName evidence="1">RNA helicase</fullName>
        <ecNumber evidence="1">3.6.4.13</ecNumber>
    </recommendedName>
</protein>
<feature type="short sequence motif" description="Q motif" evidence="8">
    <location>
        <begin position="65"/>
        <end position="93"/>
    </location>
</feature>
<feature type="domain" description="Helicase ATP-binding" evidence="10">
    <location>
        <begin position="97"/>
        <end position="263"/>
    </location>
</feature>
<evidence type="ECO:0000256" key="8">
    <source>
        <dbReference type="PROSITE-ProRule" id="PRU00552"/>
    </source>
</evidence>
<evidence type="ECO:0000256" key="2">
    <source>
        <dbReference type="ARBA" id="ARBA00022741"/>
    </source>
</evidence>
<evidence type="ECO:0000259" key="12">
    <source>
        <dbReference type="PROSITE" id="PS51195"/>
    </source>
</evidence>
<dbReference type="InterPro" id="IPR001650">
    <property type="entry name" value="Helicase_C-like"/>
</dbReference>
<keyword evidence="4 13" id="KW-0347">Helicase</keyword>
<dbReference type="GO" id="GO:0005524">
    <property type="term" value="F:ATP binding"/>
    <property type="evidence" value="ECO:0007669"/>
    <property type="project" value="UniProtKB-KW"/>
</dbReference>
<dbReference type="InterPro" id="IPR014014">
    <property type="entry name" value="RNA_helicase_DEAD_Q_motif"/>
</dbReference>
<evidence type="ECO:0000259" key="11">
    <source>
        <dbReference type="PROSITE" id="PS51194"/>
    </source>
</evidence>
<evidence type="ECO:0000313" key="13">
    <source>
        <dbReference type="EMBL" id="EGG24768.1"/>
    </source>
</evidence>
<reference evidence="14" key="1">
    <citation type="journal article" date="2011" name="Genome Res.">
        <title>Phylogeny-wide analysis of social amoeba genomes highlights ancient origins for complex intercellular communication.</title>
        <authorList>
            <person name="Heidel A.J."/>
            <person name="Lawal H.M."/>
            <person name="Felder M."/>
            <person name="Schilde C."/>
            <person name="Helps N.R."/>
            <person name="Tunggal B."/>
            <person name="Rivero F."/>
            <person name="John U."/>
            <person name="Schleicher M."/>
            <person name="Eichinger L."/>
            <person name="Platzer M."/>
            <person name="Noegel A.A."/>
            <person name="Schaap P."/>
            <person name="Gloeckner G."/>
        </authorList>
    </citation>
    <scope>NUCLEOTIDE SEQUENCE [LARGE SCALE GENOMIC DNA]</scope>
    <source>
        <strain evidence="14">SH3</strain>
    </source>
</reference>